<evidence type="ECO:0000313" key="2">
    <source>
        <dbReference type="EMBL" id="KAF4084570.1"/>
    </source>
</evidence>
<dbReference type="EMBL" id="JAAGNN010000009">
    <property type="protein sequence ID" value="KAF4084570.1"/>
    <property type="molecule type" value="Genomic_DNA"/>
</dbReference>
<protein>
    <submittedName>
        <fullName evidence="2">Uncharacterized protein</fullName>
    </submittedName>
</protein>
<feature type="region of interest" description="Disordered" evidence="1">
    <location>
        <begin position="1"/>
        <end position="36"/>
    </location>
</feature>
<dbReference type="Proteomes" id="UP000593565">
    <property type="component" value="Unassembled WGS sequence"/>
</dbReference>
<evidence type="ECO:0000256" key="1">
    <source>
        <dbReference type="SAM" id="MobiDB-lite"/>
    </source>
</evidence>
<feature type="compositionally biased region" description="Acidic residues" evidence="1">
    <location>
        <begin position="76"/>
        <end position="87"/>
    </location>
</feature>
<organism evidence="2 3">
    <name type="scientific">Ameiurus melas</name>
    <name type="common">Black bullhead</name>
    <name type="synonym">Silurus melas</name>
    <dbReference type="NCBI Taxonomy" id="219545"/>
    <lineage>
        <taxon>Eukaryota</taxon>
        <taxon>Metazoa</taxon>
        <taxon>Chordata</taxon>
        <taxon>Craniata</taxon>
        <taxon>Vertebrata</taxon>
        <taxon>Euteleostomi</taxon>
        <taxon>Actinopterygii</taxon>
        <taxon>Neopterygii</taxon>
        <taxon>Teleostei</taxon>
        <taxon>Ostariophysi</taxon>
        <taxon>Siluriformes</taxon>
        <taxon>Ictaluridae</taxon>
        <taxon>Ameiurus</taxon>
    </lineage>
</organism>
<keyword evidence="3" id="KW-1185">Reference proteome</keyword>
<feature type="compositionally biased region" description="Polar residues" evidence="1">
    <location>
        <begin position="9"/>
        <end position="18"/>
    </location>
</feature>
<gene>
    <name evidence="2" type="ORF">AMELA_G00107710</name>
</gene>
<comment type="caution">
    <text evidence="2">The sequence shown here is derived from an EMBL/GenBank/DDBJ whole genome shotgun (WGS) entry which is preliminary data.</text>
</comment>
<accession>A0A7J6AP77</accession>
<feature type="compositionally biased region" description="Basic and acidic residues" evidence="1">
    <location>
        <begin position="48"/>
        <end position="62"/>
    </location>
</feature>
<reference evidence="2 3" key="1">
    <citation type="submission" date="2020-02" db="EMBL/GenBank/DDBJ databases">
        <title>A chromosome-scale genome assembly of the black bullhead catfish (Ameiurus melas).</title>
        <authorList>
            <person name="Wen M."/>
            <person name="Zham M."/>
            <person name="Cabau C."/>
            <person name="Klopp C."/>
            <person name="Donnadieu C."/>
            <person name="Roques C."/>
            <person name="Bouchez O."/>
            <person name="Lampietro C."/>
            <person name="Jouanno E."/>
            <person name="Herpin A."/>
            <person name="Louis A."/>
            <person name="Berthelot C."/>
            <person name="Parey E."/>
            <person name="Roest-Crollius H."/>
            <person name="Braasch I."/>
            <person name="Postlethwait J."/>
            <person name="Robinson-Rechavi M."/>
            <person name="Echchiki A."/>
            <person name="Begum T."/>
            <person name="Montfort J."/>
            <person name="Schartl M."/>
            <person name="Bobe J."/>
            <person name="Guiguen Y."/>
        </authorList>
    </citation>
    <scope>NUCLEOTIDE SEQUENCE [LARGE SCALE GENOMIC DNA]</scope>
    <source>
        <strain evidence="2">M_S1</strain>
        <tissue evidence="2">Blood</tissue>
    </source>
</reference>
<dbReference type="AlphaFoldDB" id="A0A7J6AP77"/>
<evidence type="ECO:0000313" key="3">
    <source>
        <dbReference type="Proteomes" id="UP000593565"/>
    </source>
</evidence>
<proteinExistence type="predicted"/>
<name>A0A7J6AP77_AMEME</name>
<sequence>MPSFLCPSPQENNSTDTNPVKRCASPNPHVDDFPSANYVRTEHTCKKIKNEEAQESLKRENTAEGWDGVESRDAPDSEEPAGIEDSDTGSHVPPESLQEPGRETSASLCVLPDTSPPAEATKTKKKKSSKCLTSEPGGGPSATDLKTKDSDNNAKWHCIEIEENITLTHDPLQQTKQEEEMKMS</sequence>
<feature type="region of interest" description="Disordered" evidence="1">
    <location>
        <begin position="48"/>
        <end position="150"/>
    </location>
</feature>